<dbReference type="OrthoDB" id="10251727at2759"/>
<evidence type="ECO:0000313" key="1">
    <source>
        <dbReference type="EMBL" id="ODQ66605.1"/>
    </source>
</evidence>
<dbReference type="SUPFAM" id="SSF56808">
    <property type="entry name" value="Ribosomal protein L1"/>
    <property type="match status" value="1"/>
</dbReference>
<keyword evidence="1" id="KW-0687">Ribonucleoprotein</keyword>
<dbReference type="STRING" id="857566.A0A1E3PME1"/>
<dbReference type="Proteomes" id="UP000095009">
    <property type="component" value="Unassembled WGS sequence"/>
</dbReference>
<dbReference type="Gene3D" id="3.40.50.790">
    <property type="match status" value="1"/>
</dbReference>
<dbReference type="Pfam" id="PF00687">
    <property type="entry name" value="Ribosomal_L1"/>
    <property type="match status" value="1"/>
</dbReference>
<dbReference type="InterPro" id="IPR028364">
    <property type="entry name" value="Ribosomal_uL1/biogenesis"/>
</dbReference>
<keyword evidence="1" id="KW-0689">Ribosomal protein</keyword>
<organism evidence="1 2">
    <name type="scientific">Nadsonia fulvescens var. elongata DSM 6958</name>
    <dbReference type="NCBI Taxonomy" id="857566"/>
    <lineage>
        <taxon>Eukaryota</taxon>
        <taxon>Fungi</taxon>
        <taxon>Dikarya</taxon>
        <taxon>Ascomycota</taxon>
        <taxon>Saccharomycotina</taxon>
        <taxon>Dipodascomycetes</taxon>
        <taxon>Dipodascales</taxon>
        <taxon>Dipodascales incertae sedis</taxon>
        <taxon>Nadsonia</taxon>
    </lineage>
</organism>
<evidence type="ECO:0000313" key="2">
    <source>
        <dbReference type="Proteomes" id="UP000095009"/>
    </source>
</evidence>
<dbReference type="CDD" id="cd00403">
    <property type="entry name" value="Ribosomal_L1"/>
    <property type="match status" value="1"/>
</dbReference>
<gene>
    <name evidence="1" type="ORF">NADFUDRAFT_50520</name>
</gene>
<keyword evidence="2" id="KW-1185">Reference proteome</keyword>
<dbReference type="AlphaFoldDB" id="A0A1E3PME1"/>
<name>A0A1E3PME1_9ASCO</name>
<dbReference type="GO" id="GO:0005840">
    <property type="term" value="C:ribosome"/>
    <property type="evidence" value="ECO:0007669"/>
    <property type="project" value="UniProtKB-KW"/>
</dbReference>
<proteinExistence type="predicted"/>
<dbReference type="EMBL" id="KV454408">
    <property type="protein sequence ID" value="ODQ66605.1"/>
    <property type="molecule type" value="Genomic_DNA"/>
</dbReference>
<dbReference type="InterPro" id="IPR016095">
    <property type="entry name" value="Ribosomal_uL1_3-a/b-sand"/>
</dbReference>
<protein>
    <submittedName>
        <fullName evidence="1">Ribosomal protein L1</fullName>
    </submittedName>
</protein>
<accession>A0A1E3PME1</accession>
<dbReference type="InterPro" id="IPR023674">
    <property type="entry name" value="Ribosomal_uL1-like"/>
</dbReference>
<reference evidence="1 2" key="1">
    <citation type="journal article" date="2016" name="Proc. Natl. Acad. Sci. U.S.A.">
        <title>Comparative genomics of biotechnologically important yeasts.</title>
        <authorList>
            <person name="Riley R."/>
            <person name="Haridas S."/>
            <person name="Wolfe K.H."/>
            <person name="Lopes M.R."/>
            <person name="Hittinger C.T."/>
            <person name="Goeker M."/>
            <person name="Salamov A.A."/>
            <person name="Wisecaver J.H."/>
            <person name="Long T.M."/>
            <person name="Calvey C.H."/>
            <person name="Aerts A.L."/>
            <person name="Barry K.W."/>
            <person name="Choi C."/>
            <person name="Clum A."/>
            <person name="Coughlan A.Y."/>
            <person name="Deshpande S."/>
            <person name="Douglass A.P."/>
            <person name="Hanson S.J."/>
            <person name="Klenk H.-P."/>
            <person name="LaButti K.M."/>
            <person name="Lapidus A."/>
            <person name="Lindquist E.A."/>
            <person name="Lipzen A.M."/>
            <person name="Meier-Kolthoff J.P."/>
            <person name="Ohm R.A."/>
            <person name="Otillar R.P."/>
            <person name="Pangilinan J.L."/>
            <person name="Peng Y."/>
            <person name="Rokas A."/>
            <person name="Rosa C.A."/>
            <person name="Scheuner C."/>
            <person name="Sibirny A.A."/>
            <person name="Slot J.C."/>
            <person name="Stielow J.B."/>
            <person name="Sun H."/>
            <person name="Kurtzman C.P."/>
            <person name="Blackwell M."/>
            <person name="Grigoriev I.V."/>
            <person name="Jeffries T.W."/>
        </authorList>
    </citation>
    <scope>NUCLEOTIDE SEQUENCE [LARGE SCALE GENOMIC DNA]</scope>
    <source>
        <strain evidence="1 2">DSM 6958</strain>
    </source>
</reference>
<sequence length="278" mass="30706">MAQITQYLPTAQSKKSVKALLAHVESVSAEPAAGAGVPVYLQITTKFKEVVPKRVLIPHLVTIPHRITKSSTKCSVLLIVKDPQHKYKQVLQDPKSTETKDLFAEILSLSKLKARARGDRNKQLLLKSFDLIVADYRVIDLLPDILGKVFYLHNKRTPIPIHLSPPLAIAKPVGGQSAKYNTAKSQTAKKQEDLIDPTFIRAQVRGILKCTPVALVPSCTISIKVGFAGFPVEHLLENSEAVVRDLCRTVIKKGWENVKAVHIKTPESASLPMYKAED</sequence>